<dbReference type="InterPro" id="IPR006691">
    <property type="entry name" value="GyrA/parC_rep"/>
</dbReference>
<proteinExistence type="predicted"/>
<dbReference type="InterPro" id="IPR035516">
    <property type="entry name" value="Gyrase/topoIV_suA_C"/>
</dbReference>
<evidence type="ECO:0008006" key="3">
    <source>
        <dbReference type="Google" id="ProtNLM"/>
    </source>
</evidence>
<organism evidence="1 2">
    <name type="scientific">Nematostella vectensis</name>
    <name type="common">Starlet sea anemone</name>
    <dbReference type="NCBI Taxonomy" id="45351"/>
    <lineage>
        <taxon>Eukaryota</taxon>
        <taxon>Metazoa</taxon>
        <taxon>Cnidaria</taxon>
        <taxon>Anthozoa</taxon>
        <taxon>Hexacorallia</taxon>
        <taxon>Actiniaria</taxon>
        <taxon>Edwardsiidae</taxon>
        <taxon>Nematostella</taxon>
    </lineage>
</organism>
<dbReference type="GO" id="GO:0003916">
    <property type="term" value="F:DNA topoisomerase activity"/>
    <property type="evidence" value="ECO:0007669"/>
    <property type="project" value="InterPro"/>
</dbReference>
<evidence type="ECO:0000313" key="2">
    <source>
        <dbReference type="Proteomes" id="UP000001593"/>
    </source>
</evidence>
<dbReference type="GO" id="GO:0006265">
    <property type="term" value="P:DNA topological change"/>
    <property type="evidence" value="ECO:0007669"/>
    <property type="project" value="InterPro"/>
</dbReference>
<dbReference type="Pfam" id="PF03989">
    <property type="entry name" value="DNA_gyraseA_C"/>
    <property type="match status" value="2"/>
</dbReference>
<keyword evidence="2" id="KW-1185">Reference proteome</keyword>
<dbReference type="GO" id="GO:0003677">
    <property type="term" value="F:DNA binding"/>
    <property type="evidence" value="ECO:0007669"/>
    <property type="project" value="InterPro"/>
</dbReference>
<dbReference type="FunFam" id="2.120.10.90:FF:000022">
    <property type="entry name" value="Predicted protein"/>
    <property type="match status" value="1"/>
</dbReference>
<dbReference type="InParanoid" id="A8DVS4"/>
<dbReference type="STRING" id="45351.A8DVS4"/>
<dbReference type="EMBL" id="DS478568">
    <property type="protein sequence ID" value="EDO25685.1"/>
    <property type="molecule type" value="Genomic_DNA"/>
</dbReference>
<dbReference type="AlphaFoldDB" id="A8DVS4"/>
<feature type="non-terminal residue" evidence="1">
    <location>
        <position position="87"/>
    </location>
</feature>
<accession>A8DVS4</accession>
<dbReference type="SUPFAM" id="SSF101904">
    <property type="entry name" value="GyrA/ParC C-terminal domain-like"/>
    <property type="match status" value="1"/>
</dbReference>
<dbReference type="PANTHER" id="PTHR43493:SF5">
    <property type="entry name" value="DNA GYRASE SUBUNIT A, CHLOROPLASTIC_MITOCHONDRIAL"/>
    <property type="match status" value="1"/>
</dbReference>
<dbReference type="HOGENOM" id="CLU_2489760_0_0_1"/>
<dbReference type="Proteomes" id="UP000001593">
    <property type="component" value="Unassembled WGS sequence"/>
</dbReference>
<dbReference type="GO" id="GO:0005524">
    <property type="term" value="F:ATP binding"/>
    <property type="evidence" value="ECO:0007669"/>
    <property type="project" value="InterPro"/>
</dbReference>
<reference evidence="1 2" key="1">
    <citation type="journal article" date="2007" name="Science">
        <title>Sea anemone genome reveals ancestral eumetazoan gene repertoire and genomic organization.</title>
        <authorList>
            <person name="Putnam N.H."/>
            <person name="Srivastava M."/>
            <person name="Hellsten U."/>
            <person name="Dirks B."/>
            <person name="Chapman J."/>
            <person name="Salamov A."/>
            <person name="Terry A."/>
            <person name="Shapiro H."/>
            <person name="Lindquist E."/>
            <person name="Kapitonov V.V."/>
            <person name="Jurka J."/>
            <person name="Genikhovich G."/>
            <person name="Grigoriev I.V."/>
            <person name="Lucas S.M."/>
            <person name="Steele R.E."/>
            <person name="Finnerty J.R."/>
            <person name="Technau U."/>
            <person name="Martindale M.Q."/>
            <person name="Rokhsar D.S."/>
        </authorList>
    </citation>
    <scope>NUCLEOTIDE SEQUENCE [LARGE SCALE GENOMIC DNA]</scope>
    <source>
        <strain evidence="2">CH2 X CH6</strain>
    </source>
</reference>
<dbReference type="PANTHER" id="PTHR43493">
    <property type="entry name" value="DNA GYRASE/TOPOISOMERASE SUBUNIT A"/>
    <property type="match status" value="1"/>
</dbReference>
<protein>
    <recommendedName>
        <fullName evidence="3">DNA gyrase subunit A</fullName>
    </recommendedName>
</protein>
<feature type="non-terminal residue" evidence="1">
    <location>
        <position position="1"/>
    </location>
</feature>
<dbReference type="Gene3D" id="2.120.10.90">
    <property type="entry name" value="DNA gyrase/topoisomerase IV, subunit A, C-terminal"/>
    <property type="match status" value="1"/>
</dbReference>
<evidence type="ECO:0000313" key="1">
    <source>
        <dbReference type="EMBL" id="EDO25685.1"/>
    </source>
</evidence>
<dbReference type="InterPro" id="IPR050220">
    <property type="entry name" value="Type_II_DNA_Topoisomerases"/>
</dbReference>
<name>A8DVS4_NEMVE</name>
<sequence>EGKFVVLCTKKGIVKKTKLEDFSRPRQTGVNAITIQEGDELLEAKLTDGDNYIMMAVKSGRAICFEESKVRPTGRGAIGVNGIELSD</sequence>
<gene>
    <name evidence="1" type="ORF">NEMVEDRAFT_v1g69871</name>
</gene>